<organism evidence="1 2">
    <name type="scientific">Prevotella histicola</name>
    <dbReference type="NCBI Taxonomy" id="470565"/>
    <lineage>
        <taxon>Bacteria</taxon>
        <taxon>Pseudomonadati</taxon>
        <taxon>Bacteroidota</taxon>
        <taxon>Bacteroidia</taxon>
        <taxon>Bacteroidales</taxon>
        <taxon>Prevotellaceae</taxon>
        <taxon>Prevotella</taxon>
    </lineage>
</organism>
<comment type="caution">
    <text evidence="1">The sequence shown here is derived from an EMBL/GenBank/DDBJ whole genome shotgun (WGS) entry which is preliminary data.</text>
</comment>
<sequence>MPTFALKRIEAVVGKQQFDKLIVDGTCPFDEFEKTMIQYKSEVKTLYAYMNMVANLRSLPETKFHLYNKKERQRNKNTVLEYEFKTKHLRLYCIEQPNGKIVVLGGMKSKQKNDESEFRRLKKLYLDSIKK</sequence>
<dbReference type="Proteomes" id="UP000757461">
    <property type="component" value="Unassembled WGS sequence"/>
</dbReference>
<dbReference type="EMBL" id="JABZSQ010000121">
    <property type="protein sequence ID" value="MBF1415315.1"/>
    <property type="molecule type" value="Genomic_DNA"/>
</dbReference>
<proteinExistence type="predicted"/>
<accession>A0A930I005</accession>
<evidence type="ECO:0000313" key="1">
    <source>
        <dbReference type="EMBL" id="MBF1415315.1"/>
    </source>
</evidence>
<dbReference type="AlphaFoldDB" id="A0A930I005"/>
<protein>
    <submittedName>
        <fullName evidence="1">Uncharacterized protein</fullName>
    </submittedName>
</protein>
<dbReference type="RefSeq" id="WP_219450338.1">
    <property type="nucleotide sequence ID" value="NZ_CAUTFS010000011.1"/>
</dbReference>
<gene>
    <name evidence="1" type="ORF">HXN33_07015</name>
</gene>
<reference evidence="1" key="1">
    <citation type="submission" date="2020-04" db="EMBL/GenBank/DDBJ databases">
        <title>Deep metagenomics examines the oral microbiome during advanced dental caries in children, revealing novel taxa and co-occurrences with host molecules.</title>
        <authorList>
            <person name="Baker J.L."/>
            <person name="Morton J.T."/>
            <person name="Dinis M."/>
            <person name="Alvarez R."/>
            <person name="Tran N.C."/>
            <person name="Knight R."/>
            <person name="Edlund A."/>
        </authorList>
    </citation>
    <scope>NUCLEOTIDE SEQUENCE</scope>
    <source>
        <strain evidence="1">JCVI_25_bin.9</strain>
    </source>
</reference>
<name>A0A930I005_9BACT</name>
<evidence type="ECO:0000313" key="2">
    <source>
        <dbReference type="Proteomes" id="UP000757461"/>
    </source>
</evidence>